<feature type="chain" id="PRO_5040356540" description="Secreted protein" evidence="1">
    <location>
        <begin position="33"/>
        <end position="98"/>
    </location>
</feature>
<keyword evidence="3" id="KW-1185">Reference proteome</keyword>
<proteinExistence type="predicted"/>
<gene>
    <name evidence="2" type="ORF">BJ878DRAFT_520674</name>
</gene>
<dbReference type="AlphaFoldDB" id="A0A9P7YX64"/>
<evidence type="ECO:0000313" key="3">
    <source>
        <dbReference type="Proteomes" id="UP000887226"/>
    </source>
</evidence>
<keyword evidence="1" id="KW-0732">Signal</keyword>
<dbReference type="Proteomes" id="UP000887226">
    <property type="component" value="Unassembled WGS sequence"/>
</dbReference>
<organism evidence="2 3">
    <name type="scientific">Calycina marina</name>
    <dbReference type="NCBI Taxonomy" id="1763456"/>
    <lineage>
        <taxon>Eukaryota</taxon>
        <taxon>Fungi</taxon>
        <taxon>Dikarya</taxon>
        <taxon>Ascomycota</taxon>
        <taxon>Pezizomycotina</taxon>
        <taxon>Leotiomycetes</taxon>
        <taxon>Helotiales</taxon>
        <taxon>Pezizellaceae</taxon>
        <taxon>Calycina</taxon>
    </lineage>
</organism>
<comment type="caution">
    <text evidence="2">The sequence shown here is derived from an EMBL/GenBank/DDBJ whole genome shotgun (WGS) entry which is preliminary data.</text>
</comment>
<evidence type="ECO:0000256" key="1">
    <source>
        <dbReference type="SAM" id="SignalP"/>
    </source>
</evidence>
<name>A0A9P7YX64_9HELO</name>
<reference evidence="2" key="1">
    <citation type="journal article" date="2021" name="IMA Fungus">
        <title>Genomic characterization of three marine fungi, including Emericellopsis atlantica sp. nov. with signatures of a generalist lifestyle and marine biomass degradation.</title>
        <authorList>
            <person name="Hagestad O.C."/>
            <person name="Hou L."/>
            <person name="Andersen J.H."/>
            <person name="Hansen E.H."/>
            <person name="Altermark B."/>
            <person name="Li C."/>
            <person name="Kuhnert E."/>
            <person name="Cox R.J."/>
            <person name="Crous P.W."/>
            <person name="Spatafora J.W."/>
            <person name="Lail K."/>
            <person name="Amirebrahimi M."/>
            <person name="Lipzen A."/>
            <person name="Pangilinan J."/>
            <person name="Andreopoulos W."/>
            <person name="Hayes R.D."/>
            <person name="Ng V."/>
            <person name="Grigoriev I.V."/>
            <person name="Jackson S.A."/>
            <person name="Sutton T.D.S."/>
            <person name="Dobson A.D.W."/>
            <person name="Rama T."/>
        </authorList>
    </citation>
    <scope>NUCLEOTIDE SEQUENCE</scope>
    <source>
        <strain evidence="2">TRa3180A</strain>
    </source>
</reference>
<sequence>MRSQQLTALHHLHHSLLSGCVALLLRMPNVLGRRGILSICPKNVWRLGIFQRLATQNRGTDTAPSRTFSLAVLLGRGCIYRGITASKRMLIGRPNRRG</sequence>
<protein>
    <recommendedName>
        <fullName evidence="4">Secreted protein</fullName>
    </recommendedName>
</protein>
<dbReference type="PROSITE" id="PS51257">
    <property type="entry name" value="PROKAR_LIPOPROTEIN"/>
    <property type="match status" value="1"/>
</dbReference>
<evidence type="ECO:0000313" key="2">
    <source>
        <dbReference type="EMBL" id="KAG9241464.1"/>
    </source>
</evidence>
<dbReference type="EMBL" id="MU254209">
    <property type="protein sequence ID" value="KAG9241464.1"/>
    <property type="molecule type" value="Genomic_DNA"/>
</dbReference>
<evidence type="ECO:0008006" key="4">
    <source>
        <dbReference type="Google" id="ProtNLM"/>
    </source>
</evidence>
<feature type="signal peptide" evidence="1">
    <location>
        <begin position="1"/>
        <end position="32"/>
    </location>
</feature>
<accession>A0A9P7YX64</accession>